<keyword evidence="2" id="KW-1133">Transmembrane helix</keyword>
<keyword evidence="2" id="KW-0812">Transmembrane</keyword>
<gene>
    <name evidence="4" type="ORF">ACFO1S_22940</name>
</gene>
<keyword evidence="5" id="KW-1185">Reference proteome</keyword>
<feature type="coiled-coil region" evidence="1">
    <location>
        <begin position="336"/>
        <end position="434"/>
    </location>
</feature>
<dbReference type="PANTHER" id="PTHR41259">
    <property type="entry name" value="DOUBLE-STRAND BREAK REPAIR RAD50 ATPASE, PUTATIVE-RELATED"/>
    <property type="match status" value="1"/>
</dbReference>
<dbReference type="Pfam" id="PF13514">
    <property type="entry name" value="AAA_27"/>
    <property type="match status" value="1"/>
</dbReference>
<protein>
    <submittedName>
        <fullName evidence="4">AAA family ATPase</fullName>
    </submittedName>
</protein>
<accession>A0ABV8SFB9</accession>
<dbReference type="PANTHER" id="PTHR41259:SF1">
    <property type="entry name" value="DOUBLE-STRAND BREAK REPAIR RAD50 ATPASE, PUTATIVE-RELATED"/>
    <property type="match status" value="1"/>
</dbReference>
<feature type="transmembrane region" description="Helical" evidence="2">
    <location>
        <begin position="498"/>
        <end position="520"/>
    </location>
</feature>
<comment type="caution">
    <text evidence="4">The sequence shown here is derived from an EMBL/GenBank/DDBJ whole genome shotgun (WGS) entry which is preliminary data.</text>
</comment>
<dbReference type="Proteomes" id="UP001595755">
    <property type="component" value="Unassembled WGS sequence"/>
</dbReference>
<dbReference type="EMBL" id="JBHSED010000058">
    <property type="protein sequence ID" value="MFC4306286.1"/>
    <property type="molecule type" value="Genomic_DNA"/>
</dbReference>
<reference evidence="5" key="1">
    <citation type="journal article" date="2019" name="Int. J. Syst. Evol. Microbiol.">
        <title>The Global Catalogue of Microorganisms (GCM) 10K type strain sequencing project: providing services to taxonomists for standard genome sequencing and annotation.</title>
        <authorList>
            <consortium name="The Broad Institute Genomics Platform"/>
            <consortium name="The Broad Institute Genome Sequencing Center for Infectious Disease"/>
            <person name="Wu L."/>
            <person name="Ma J."/>
        </authorList>
    </citation>
    <scope>NUCLEOTIDE SEQUENCE [LARGE SCALE GENOMIC DNA]</scope>
    <source>
        <strain evidence="5">CGMCC 4.1641</strain>
    </source>
</reference>
<feature type="coiled-coil region" evidence="1">
    <location>
        <begin position="878"/>
        <end position="935"/>
    </location>
</feature>
<feature type="coiled-coil region" evidence="1">
    <location>
        <begin position="215"/>
        <end position="242"/>
    </location>
</feature>
<keyword evidence="2" id="KW-0472">Membrane</keyword>
<name>A0ABV8SFB9_9BACL</name>
<dbReference type="InterPro" id="IPR038734">
    <property type="entry name" value="YhaN_AAA"/>
</dbReference>
<keyword evidence="1" id="KW-0175">Coiled coil</keyword>
<evidence type="ECO:0000313" key="4">
    <source>
        <dbReference type="EMBL" id="MFC4306286.1"/>
    </source>
</evidence>
<feature type="coiled-coil region" evidence="1">
    <location>
        <begin position="654"/>
        <end position="688"/>
    </location>
</feature>
<feature type="domain" description="YhaN AAA" evidence="3">
    <location>
        <begin position="1"/>
        <end position="207"/>
    </location>
</feature>
<dbReference type="RefSeq" id="WP_204601645.1">
    <property type="nucleotide sequence ID" value="NZ_JBHSED010000058.1"/>
</dbReference>
<sequence length="1093" mass="122260">MDIRELQVDGYGALHDARLDFGVRGEEGSRIVVVYGPNEAGKSTLLRFVRSMLYGFPSRKEPVERGEPVFGGRHGGRLVLGDKSGREWRIERHAERGGELRLRDESGMERTVVQAEWEKLMLGGLSEKMFRQLFAVSLNELHELRTLQGEELGNFLYHAGMAGGPSIAAARRRIGSELDRLYRPRGSTQEINRLLNRIKEHETAIRQSPDGIQAYQEATEVLARTEAELARTEERLPGLRSETIRLQGALELRGWWLKREALLAEAADLREGLADPSAPLLPETAARLWTDLRTARDESAARLASGRASLEALQQRRDKLVWEERWLASMPELERLEAQREGIAAKREERAELEAERRMLDEAVHGALSSISAEWGEAELSALGGMAADREHIRELRHKLDETERAAAALQVEQRRLDRQMEVLQAEEQALAAELESAPRRTAARASGFVPRTKTDLLQAWHAAEDARREYERSGGGVLGAARPAASRASSRKQPRGAFWGQLALAGIVALAALAWPLLFRGEDGVSVSAFLLSAALLLLSACLAAYGWQKRGRLTLTASSAEPVSAEQRTDWQAARTRVNERLQELIADSEAAAAAAVFAQGPERSGGEPGKPAYASAREVEPDTDAWWRQLREAVHDQIACWEEAERGAARRQEMLGRMQELRKERELIRRDADGLADHLAQLREEWSQWLRERKLPSRLTPQAAPELFVTAERGQAALRQRQRIAERWNALDSAILAFDQAAARLAEAFPLPASLQGDASLAVQWLYREAANQWSAREEAEGLDQTIRVESSAVEIAAEEVDKLLKRIAGMLKEAGVGEESEMDARLLVDERCRALRKEAREIQLRLESGRDMQEQEALYGLLAGRDEAFLTALAAERREELATAEETKSELLDRRGRLAQELERLGREAELKDHNQQLSELRGQLEGLAERYALLAIADRLVVKTKAVYEEEKQPEVLLRASGYFRQMTGGEYLRVAAPGDSKALLAETKDRVWLDSLYLSRGTQEQLYLSMRFALGGAASPDQPLPFLLDDLFVHFDEKRLVQSLPVLEEMGKVRQVVLFTCHRHVADAVLSGIPGARLVRLKDEAAV</sequence>
<dbReference type="Gene3D" id="3.40.50.300">
    <property type="entry name" value="P-loop containing nucleotide triphosphate hydrolases"/>
    <property type="match status" value="2"/>
</dbReference>
<proteinExistence type="predicted"/>
<feature type="transmembrane region" description="Helical" evidence="2">
    <location>
        <begin position="526"/>
        <end position="547"/>
    </location>
</feature>
<evidence type="ECO:0000259" key="3">
    <source>
        <dbReference type="Pfam" id="PF13514"/>
    </source>
</evidence>
<evidence type="ECO:0000256" key="1">
    <source>
        <dbReference type="SAM" id="Coils"/>
    </source>
</evidence>
<dbReference type="SUPFAM" id="SSF52540">
    <property type="entry name" value="P-loop containing nucleoside triphosphate hydrolases"/>
    <property type="match status" value="1"/>
</dbReference>
<organism evidence="4 5">
    <name type="scientific">Cohnella boryungensis</name>
    <dbReference type="NCBI Taxonomy" id="768479"/>
    <lineage>
        <taxon>Bacteria</taxon>
        <taxon>Bacillati</taxon>
        <taxon>Bacillota</taxon>
        <taxon>Bacilli</taxon>
        <taxon>Bacillales</taxon>
        <taxon>Paenibacillaceae</taxon>
        <taxon>Cohnella</taxon>
    </lineage>
</organism>
<evidence type="ECO:0000313" key="5">
    <source>
        <dbReference type="Proteomes" id="UP001595755"/>
    </source>
</evidence>
<dbReference type="InterPro" id="IPR027417">
    <property type="entry name" value="P-loop_NTPase"/>
</dbReference>
<evidence type="ECO:0000256" key="2">
    <source>
        <dbReference type="SAM" id="Phobius"/>
    </source>
</evidence>